<feature type="domain" description="Tudor" evidence="2">
    <location>
        <begin position="532"/>
        <end position="591"/>
    </location>
</feature>
<dbReference type="SMART" id="SM00333">
    <property type="entry name" value="TUDOR"/>
    <property type="match status" value="6"/>
</dbReference>
<evidence type="ECO:0000313" key="3">
    <source>
        <dbReference type="Ensembl" id="ENSTRUP00000051485.2"/>
    </source>
</evidence>
<reference evidence="3" key="3">
    <citation type="submission" date="2025-09" db="UniProtKB">
        <authorList>
            <consortium name="Ensembl"/>
        </authorList>
    </citation>
    <scope>IDENTIFICATION</scope>
</reference>
<evidence type="ECO:0000313" key="4">
    <source>
        <dbReference type="Proteomes" id="UP000005226"/>
    </source>
</evidence>
<reference evidence="3 4" key="1">
    <citation type="journal article" date="2011" name="Genome Biol. Evol.">
        <title>Integration of the genetic map and genome assembly of fugu facilitates insights into distinct features of genome evolution in teleosts and mammals.</title>
        <authorList>
            <person name="Kai W."/>
            <person name="Kikuchi K."/>
            <person name="Tohari S."/>
            <person name="Chew A.K."/>
            <person name="Tay A."/>
            <person name="Fujiwara A."/>
            <person name="Hosoya S."/>
            <person name="Suetake H."/>
            <person name="Naruse K."/>
            <person name="Brenner S."/>
            <person name="Suzuki Y."/>
            <person name="Venkatesh B."/>
        </authorList>
    </citation>
    <scope>NUCLEOTIDE SEQUENCE [LARGE SCALE GENOMIC DNA]</scope>
</reference>
<dbReference type="FunCoup" id="A0A3B5K6D5">
    <property type="interactions" value="651"/>
</dbReference>
<evidence type="ECO:0000259" key="2">
    <source>
        <dbReference type="PROSITE" id="PS50304"/>
    </source>
</evidence>
<dbReference type="Pfam" id="PF00567">
    <property type="entry name" value="TUDOR"/>
    <property type="match status" value="7"/>
</dbReference>
<dbReference type="InParanoid" id="A0A3B5K6D5"/>
<gene>
    <name evidence="3" type="primary">LOC101073189</name>
</gene>
<feature type="region of interest" description="Disordered" evidence="1">
    <location>
        <begin position="1177"/>
        <end position="1196"/>
    </location>
</feature>
<dbReference type="CTD" id="100536102"/>
<dbReference type="InterPro" id="IPR035437">
    <property type="entry name" value="SNase_OB-fold_sf"/>
</dbReference>
<dbReference type="STRING" id="31033.ENSTRUP00000051485"/>
<dbReference type="GeneTree" id="ENSGT00940000159049"/>
<dbReference type="PANTHER" id="PTHR22948">
    <property type="entry name" value="TUDOR DOMAIN CONTAINING PROTEIN"/>
    <property type="match status" value="1"/>
</dbReference>
<feature type="domain" description="Tudor" evidence="2">
    <location>
        <begin position="272"/>
        <end position="332"/>
    </location>
</feature>
<dbReference type="OrthoDB" id="9989103at2759"/>
<name>A0A3B5K6D5_TAKRU</name>
<dbReference type="Gene3D" id="2.40.50.90">
    <property type="match status" value="5"/>
</dbReference>
<dbReference type="Ensembl" id="ENSTRUT00000052211.2">
    <property type="protein sequence ID" value="ENSTRUP00000051485.2"/>
    <property type="gene ID" value="ENSTRUG00000023197.2"/>
</dbReference>
<dbReference type="OMA" id="KGTWDDQ"/>
<feature type="domain" description="Tudor" evidence="2">
    <location>
        <begin position="741"/>
        <end position="797"/>
    </location>
</feature>
<feature type="domain" description="Tudor" evidence="2">
    <location>
        <begin position="1473"/>
        <end position="1531"/>
    </location>
</feature>
<dbReference type="InterPro" id="IPR002999">
    <property type="entry name" value="Tudor"/>
</dbReference>
<keyword evidence="4" id="KW-1185">Reference proteome</keyword>
<dbReference type="InterPro" id="IPR050621">
    <property type="entry name" value="Tudor_domain_containing"/>
</dbReference>
<feature type="compositionally biased region" description="Polar residues" evidence="1">
    <location>
        <begin position="1177"/>
        <end position="1188"/>
    </location>
</feature>
<dbReference type="SUPFAM" id="SSF63748">
    <property type="entry name" value="Tudor/PWWP/MBT"/>
    <property type="match status" value="7"/>
</dbReference>
<dbReference type="PROSITE" id="PS50304">
    <property type="entry name" value="TUDOR"/>
    <property type="match status" value="6"/>
</dbReference>
<accession>A0A3B5K6D5</accession>
<reference evidence="3" key="2">
    <citation type="submission" date="2025-08" db="UniProtKB">
        <authorList>
            <consortium name="Ensembl"/>
        </authorList>
    </citation>
    <scope>IDENTIFICATION</scope>
</reference>
<feature type="domain" description="Tudor" evidence="2">
    <location>
        <begin position="1025"/>
        <end position="1083"/>
    </location>
</feature>
<dbReference type="FunFam" id="2.30.30.140:FF:000018">
    <property type="entry name" value="Serine/threonine-protein kinase 31"/>
    <property type="match status" value="3"/>
</dbReference>
<proteinExistence type="predicted"/>
<feature type="compositionally biased region" description="Polar residues" evidence="1">
    <location>
        <begin position="1393"/>
        <end position="1406"/>
    </location>
</feature>
<sequence length="1626" mass="180838">MCLIPGLPAQGSVVSVLVTRVNLKDGCGLVELWVNIDDGRKNIYQQMREDIQHPERKFNGAEGRPGNFCLVCISDIWHRARIESIERENYSVFLIDQAQAHVTTGRSLAWAKSESFVLPPEIESCILANVLITENELERAETFLKLLPGKTFEALVQALLMRDRIIILDVPAVSQEMCEAGLAKKIPEDEFENLVQKGQENHIKSSRQPQKHSQYLYPALLTNTYEHVYVAEVIDPQNIFCRLLIFSSALKLLSEEIQHHYEEQSEFAEAQSLACGDPCAAKGSDGRWNRSVLKQDTAAAAGLVEVMHVDEGKTELVPVDNVKPLHEKFLRMPVVTYPCHLDGVKESGTGWTKDQTDYLKSLILNQTALAMFSHHITPEDVYRVILYASDAVCVNSCFLSSSGSDPKAFDEPILPFLHSNTQVSMKVQETTTNTKTLVANDRKDAAGSDNLDDCSIKSGSDSLLHRNHHSAVFPSDETATSDGTFAVGSNVSVKVTCIESLHKFWCQKTEKFSSVRRLMQNLQSHYAFTHPQPIVESICVARSPDDGMWYRSRIMASPHSPVVAVRFIDFGHVQKVPLRDVRPIDPAFLRLNAQAFQCCLFSERGPSDPTAVNAAESALADFQKLEDRGSSPDAGLRCVVKAVTSDEEGLPLNVVEFEAPSEGAGKLVALKGGNQVQITPSNGYSCSAHSIKVGGKEKVSVTSCNNVNHFYCNLEKSSHLLSKLHKNIQQFVAQDLCRQRPVGPDSICIAKHPDNQWYRGRVVENSPQIKVHFVDHGDTLVVNEWDICAFPNEAAFAKSVPVQAILLGLFGVPEEVPQEVNRWFALRAINHTFTISVVAKGGNGKLIVELFDGSVNVNVAVREMMKRTERQTAATPEQQQPTGSSPSKSNQSSLPQEVGEVCSNGECVGGRSNGEISDVFVQEDEMNFEAEHKQIVDIILGKGRSLVEPAVKQMSFQTCSEGSVDICAYKRPDVPPEQTQEVFASCIVGPLYFWCQYAATEELETISTLAQEVGQSQGDLSFSTSLNPGCPCLALFSDDNQWYRAQVLRRHDNELHLVFIDYGNEADVEVKYARPLPRALLERPPQAFLCSLDGFEESQGSWDDGVYDVFFNLLVDKVLRVTVFNVQDNQETAIPQYSVQVQFEKTNVNDAMKKYWTPAAKKHVVQEDSVTENVLQYSQTGSTGNENTHTSENRNRSDTKMEVFASCIVEPFFFWCQYANTGDLDEISRLAQEAGQSQLDTKFPKTLVPGSLCLALFSSNNQWYRARVMDRQDNCFHVVFIDYGNKADVDVKNVRSVPGGLLDMAPQAFLCSLGGFDESKGSWDNGVYSDFYNLLVNKPLKLSVLKIGKHSESALPQHQVEIECEGVDINKMMKKYWKPLSKQSIPVENTDTLTQDAQTDSSQSHAGDSKEKTNAVRYKQPTFSRDKKENVYASCIVGPCFFWCQYADTENLVQISQLCQEAGQTQPNTSNEAAAPGGPCLALFSSDSQWYRAQVMARRDATVHVVFVDYGNEADVAVECVRQLPPGLLATAPQAFLCCLNGFDKSDSSWHDEVCEDFYSLLVDKPLRVTVLSTKAYPEIEVPQYMVQVEFKDVMIGGWLDVNTLMDRRARQKGCLAAKVQLGGPQ</sequence>
<feature type="region of interest" description="Disordered" evidence="1">
    <location>
        <begin position="867"/>
        <end position="896"/>
    </location>
</feature>
<feature type="region of interest" description="Disordered" evidence="1">
    <location>
        <begin position="1393"/>
        <end position="1416"/>
    </location>
</feature>
<feature type="compositionally biased region" description="Low complexity" evidence="1">
    <location>
        <begin position="871"/>
        <end position="893"/>
    </location>
</feature>
<protein>
    <submittedName>
        <fullName evidence="3">Tudor domain-containing protein 6-like</fullName>
    </submittedName>
</protein>
<dbReference type="Proteomes" id="UP000005226">
    <property type="component" value="Chromosome 2"/>
</dbReference>
<evidence type="ECO:0000256" key="1">
    <source>
        <dbReference type="SAM" id="MobiDB-lite"/>
    </source>
</evidence>
<dbReference type="PANTHER" id="PTHR22948:SF15">
    <property type="entry name" value="TUDOR DOMAIN-CONTAINING PROTEIN 6"/>
    <property type="match status" value="1"/>
</dbReference>
<feature type="domain" description="Tudor" evidence="2">
    <location>
        <begin position="1246"/>
        <end position="1304"/>
    </location>
</feature>
<dbReference type="Gene3D" id="2.30.30.140">
    <property type="match status" value="7"/>
</dbReference>
<organism evidence="3 4">
    <name type="scientific">Takifugu rubripes</name>
    <name type="common">Japanese pufferfish</name>
    <name type="synonym">Fugu rubripes</name>
    <dbReference type="NCBI Taxonomy" id="31033"/>
    <lineage>
        <taxon>Eukaryota</taxon>
        <taxon>Metazoa</taxon>
        <taxon>Chordata</taxon>
        <taxon>Craniata</taxon>
        <taxon>Vertebrata</taxon>
        <taxon>Euteleostomi</taxon>
        <taxon>Actinopterygii</taxon>
        <taxon>Neopterygii</taxon>
        <taxon>Teleostei</taxon>
        <taxon>Neoteleostei</taxon>
        <taxon>Acanthomorphata</taxon>
        <taxon>Eupercaria</taxon>
        <taxon>Tetraodontiformes</taxon>
        <taxon>Tetradontoidea</taxon>
        <taxon>Tetraodontidae</taxon>
        <taxon>Takifugu</taxon>
    </lineage>
</organism>